<dbReference type="RefSeq" id="WP_378205927.1">
    <property type="nucleotide sequence ID" value="NZ_JBHMBK010000053.1"/>
</dbReference>
<keyword evidence="2" id="KW-1185">Reference proteome</keyword>
<evidence type="ECO:0000313" key="2">
    <source>
        <dbReference type="Proteomes" id="UP001589535"/>
    </source>
</evidence>
<sequence length="165" mass="18640">MERDEWLDSRLSPEQAGVLRDLRVVVSPEREADLYSLIVFWRRQIAKLRGDLSRPDSDRTVWGAHDYVAALFTRDAVAEGLDLVRLEPSTLAVVDVLDGEFMSCTEPDDTSLLTKVDDSVEPGSGWWWARIPVSGPARREIARTARGVPSWRITQSQPRLLDDPP</sequence>
<organism evidence="1 2">
    <name type="scientific">Amycolatopsis plumensis</name>
    <dbReference type="NCBI Taxonomy" id="236508"/>
    <lineage>
        <taxon>Bacteria</taxon>
        <taxon>Bacillati</taxon>
        <taxon>Actinomycetota</taxon>
        <taxon>Actinomycetes</taxon>
        <taxon>Pseudonocardiales</taxon>
        <taxon>Pseudonocardiaceae</taxon>
        <taxon>Amycolatopsis</taxon>
    </lineage>
</organism>
<reference evidence="1 2" key="1">
    <citation type="submission" date="2024-09" db="EMBL/GenBank/DDBJ databases">
        <authorList>
            <person name="Sun Q."/>
            <person name="Mori K."/>
        </authorList>
    </citation>
    <scope>NUCLEOTIDE SEQUENCE [LARGE SCALE GENOMIC DNA]</scope>
    <source>
        <strain evidence="1 2">JCM 13852</strain>
    </source>
</reference>
<proteinExistence type="predicted"/>
<protein>
    <submittedName>
        <fullName evidence="1">Uncharacterized protein</fullName>
    </submittedName>
</protein>
<accession>A0ABV5UJH9</accession>
<dbReference type="EMBL" id="JBHMBK010000053">
    <property type="protein sequence ID" value="MFB9690475.1"/>
    <property type="molecule type" value="Genomic_DNA"/>
</dbReference>
<dbReference type="Proteomes" id="UP001589535">
    <property type="component" value="Unassembled WGS sequence"/>
</dbReference>
<evidence type="ECO:0000313" key="1">
    <source>
        <dbReference type="EMBL" id="MFB9690475.1"/>
    </source>
</evidence>
<name>A0ABV5UJH9_9PSEU</name>
<comment type="caution">
    <text evidence="1">The sequence shown here is derived from an EMBL/GenBank/DDBJ whole genome shotgun (WGS) entry which is preliminary data.</text>
</comment>
<gene>
    <name evidence="1" type="ORF">ACFFTO_40415</name>
</gene>